<dbReference type="SMART" id="SM00352">
    <property type="entry name" value="POU"/>
    <property type="match status" value="1"/>
</dbReference>
<comment type="caution">
    <text evidence="3">The sequence shown here is derived from an EMBL/GenBank/DDBJ whole genome shotgun (WGS) entry which is preliminary data.</text>
</comment>
<evidence type="ECO:0000313" key="4">
    <source>
        <dbReference type="Proteomes" id="UP001199206"/>
    </source>
</evidence>
<dbReference type="EMBL" id="JAJGQJ010000124">
    <property type="protein sequence ID" value="MCC4622617.1"/>
    <property type="molecule type" value="Genomic_DNA"/>
</dbReference>
<reference evidence="3 4" key="1">
    <citation type="submission" date="2021-10" db="EMBL/GenBank/DDBJ databases">
        <title>Genome sequencing of Xanthomonas strains from NCPPB.</title>
        <authorList>
            <person name="Hussein R."/>
            <person name="Harrison J."/>
            <person name="Studholme D.J."/>
            <person name="Vicente J."/>
            <person name="Grant M."/>
        </authorList>
    </citation>
    <scope>NUCLEOTIDE SEQUENCE [LARGE SCALE GENOMIC DNA]</scope>
    <source>
        <strain evidence="3 4">NCPPB 101</strain>
    </source>
</reference>
<dbReference type="CDD" id="cd00093">
    <property type="entry name" value="HTH_XRE"/>
    <property type="match status" value="1"/>
</dbReference>
<dbReference type="InterPro" id="IPR000327">
    <property type="entry name" value="POU_dom"/>
</dbReference>
<evidence type="ECO:0000313" key="3">
    <source>
        <dbReference type="EMBL" id="MCC4622617.1"/>
    </source>
</evidence>
<organism evidence="3 4">
    <name type="scientific">Xanthomonas cassavae CFBP 4642</name>
    <dbReference type="NCBI Taxonomy" id="1219375"/>
    <lineage>
        <taxon>Bacteria</taxon>
        <taxon>Pseudomonadati</taxon>
        <taxon>Pseudomonadota</taxon>
        <taxon>Gammaproteobacteria</taxon>
        <taxon>Lysobacterales</taxon>
        <taxon>Lysobacteraceae</taxon>
        <taxon>Xanthomonas</taxon>
    </lineage>
</organism>
<dbReference type="Pfam" id="PF01381">
    <property type="entry name" value="HTH_3"/>
    <property type="match status" value="1"/>
</dbReference>
<dbReference type="Gene3D" id="1.10.260.40">
    <property type="entry name" value="lambda repressor-like DNA-binding domains"/>
    <property type="match status" value="1"/>
</dbReference>
<protein>
    <submittedName>
        <fullName evidence="3">Helix-turn-helix domain-containing protein</fullName>
    </submittedName>
</protein>
<sequence>MSASHPEILSLFAARLKTRRQAVGLTQQELGAALGLEGRIAQSRISRYEIELHAPDLKTAYELSEALGVSLSALVAESDRLGQIFELVRQLSESQLEELETLLAALPKPTTDCDAPEAQAHEEGTSIDAMPRSEGEAVSSRNRGENE</sequence>
<dbReference type="InterPro" id="IPR010982">
    <property type="entry name" value="Lambda_DNA-bd_dom_sf"/>
</dbReference>
<dbReference type="InterPro" id="IPR001387">
    <property type="entry name" value="Cro/C1-type_HTH"/>
</dbReference>
<evidence type="ECO:0000256" key="1">
    <source>
        <dbReference type="SAM" id="MobiDB-lite"/>
    </source>
</evidence>
<dbReference type="PROSITE" id="PS50943">
    <property type="entry name" value="HTH_CROC1"/>
    <property type="match status" value="1"/>
</dbReference>
<dbReference type="SUPFAM" id="SSF47413">
    <property type="entry name" value="lambda repressor-like DNA-binding domains"/>
    <property type="match status" value="1"/>
</dbReference>
<dbReference type="SMART" id="SM00530">
    <property type="entry name" value="HTH_XRE"/>
    <property type="match status" value="1"/>
</dbReference>
<evidence type="ECO:0000259" key="2">
    <source>
        <dbReference type="PROSITE" id="PS50943"/>
    </source>
</evidence>
<dbReference type="Proteomes" id="UP001199206">
    <property type="component" value="Unassembled WGS sequence"/>
</dbReference>
<gene>
    <name evidence="3" type="ORF">LL965_22205</name>
</gene>
<feature type="region of interest" description="Disordered" evidence="1">
    <location>
        <begin position="107"/>
        <end position="147"/>
    </location>
</feature>
<feature type="domain" description="HTH cro/C1-type" evidence="2">
    <location>
        <begin position="16"/>
        <end position="74"/>
    </location>
</feature>
<accession>A0ABS8HLX7</accession>
<keyword evidence="4" id="KW-1185">Reference proteome</keyword>
<proteinExistence type="predicted"/>
<name>A0ABS8HLX7_9XANT</name>